<evidence type="ECO:0000256" key="2">
    <source>
        <dbReference type="ARBA" id="ARBA00022857"/>
    </source>
</evidence>
<dbReference type="InterPro" id="IPR002347">
    <property type="entry name" value="SDR_fam"/>
</dbReference>
<dbReference type="GO" id="GO:0016491">
    <property type="term" value="F:oxidoreductase activity"/>
    <property type="evidence" value="ECO:0007669"/>
    <property type="project" value="UniProtKB-KW"/>
</dbReference>
<evidence type="ECO:0000313" key="5">
    <source>
        <dbReference type="EMBL" id="KAK3178438.1"/>
    </source>
</evidence>
<proteinExistence type="inferred from homology"/>
<reference evidence="5" key="1">
    <citation type="submission" date="2022-11" db="EMBL/GenBank/DDBJ databases">
        <title>Chromosomal genome sequence assembly and mating type (MAT) locus characterization of the leprose asexual lichenized fungus Lepraria neglecta (Nyl.) Erichsen.</title>
        <authorList>
            <person name="Allen J.L."/>
            <person name="Pfeffer B."/>
        </authorList>
    </citation>
    <scope>NUCLEOTIDE SEQUENCE</scope>
    <source>
        <strain evidence="5">Allen 5258</strain>
    </source>
</reference>
<dbReference type="PANTHER" id="PTHR24320:SF282">
    <property type="entry name" value="WW DOMAIN-CONTAINING OXIDOREDUCTASE"/>
    <property type="match status" value="1"/>
</dbReference>
<dbReference type="PANTHER" id="PTHR24320">
    <property type="entry name" value="RETINOL DEHYDROGENASE"/>
    <property type="match status" value="1"/>
</dbReference>
<gene>
    <name evidence="5" type="ORF">OEA41_000573</name>
</gene>
<name>A0AAE0DRF6_9LECA</name>
<protein>
    <recommendedName>
        <fullName evidence="7">NAD(P)-binding protein</fullName>
    </recommendedName>
</protein>
<dbReference type="PRINTS" id="PR00081">
    <property type="entry name" value="GDHRDH"/>
</dbReference>
<comment type="similarity">
    <text evidence="1 4">Belongs to the short-chain dehydrogenases/reductases (SDR) family.</text>
</comment>
<evidence type="ECO:0000313" key="6">
    <source>
        <dbReference type="Proteomes" id="UP001276659"/>
    </source>
</evidence>
<dbReference type="EMBL" id="JASNWA010000003">
    <property type="protein sequence ID" value="KAK3178438.1"/>
    <property type="molecule type" value="Genomic_DNA"/>
</dbReference>
<organism evidence="5 6">
    <name type="scientific">Lepraria neglecta</name>
    <dbReference type="NCBI Taxonomy" id="209136"/>
    <lineage>
        <taxon>Eukaryota</taxon>
        <taxon>Fungi</taxon>
        <taxon>Dikarya</taxon>
        <taxon>Ascomycota</taxon>
        <taxon>Pezizomycotina</taxon>
        <taxon>Lecanoromycetes</taxon>
        <taxon>OSLEUM clade</taxon>
        <taxon>Lecanoromycetidae</taxon>
        <taxon>Lecanorales</taxon>
        <taxon>Lecanorineae</taxon>
        <taxon>Stereocaulaceae</taxon>
        <taxon>Lepraria</taxon>
    </lineage>
</organism>
<dbReference type="InterPro" id="IPR036291">
    <property type="entry name" value="NAD(P)-bd_dom_sf"/>
</dbReference>
<keyword evidence="3" id="KW-0560">Oxidoreductase</keyword>
<evidence type="ECO:0008006" key="7">
    <source>
        <dbReference type="Google" id="ProtNLM"/>
    </source>
</evidence>
<dbReference type="SUPFAM" id="SSF51735">
    <property type="entry name" value="NAD(P)-binding Rossmann-fold domains"/>
    <property type="match status" value="1"/>
</dbReference>
<dbReference type="Pfam" id="PF00106">
    <property type="entry name" value="adh_short"/>
    <property type="match status" value="1"/>
</dbReference>
<sequence length="329" mass="36197">MFSSSAAPFDPETDIPSLKDKVIVITGSNGGLGYEALIILGKHSPTKIYLCARSKEKYEKAMEGISAAIPNAAEFVKYRELDLASLSSVQKAANAFLAENDRLDILMNNAGIMAQPPGLTKDGFEIQFGTNHMGHALFTKLLLPVLTKTAAEPNSDVRIVNLTSDVHMLAPKAGFLPGECLTDMSTYSTWTRYGQSKLANILFTTELTRRYPSITSVTTHPGGVATNLLDSFKSNYPYIKMVVNPFWKLLATPASIGAWNQTWAATAPVEGKAWTKSEGKERRKVPEVRNGAYYTPVAKEGGQTKLAKDPELARQLWEWTEEQLRENGY</sequence>
<evidence type="ECO:0000256" key="4">
    <source>
        <dbReference type="RuleBase" id="RU000363"/>
    </source>
</evidence>
<dbReference type="AlphaFoldDB" id="A0AAE0DRF6"/>
<evidence type="ECO:0000256" key="1">
    <source>
        <dbReference type="ARBA" id="ARBA00006484"/>
    </source>
</evidence>
<evidence type="ECO:0000256" key="3">
    <source>
        <dbReference type="ARBA" id="ARBA00023002"/>
    </source>
</evidence>
<comment type="caution">
    <text evidence="5">The sequence shown here is derived from an EMBL/GenBank/DDBJ whole genome shotgun (WGS) entry which is preliminary data.</text>
</comment>
<accession>A0AAE0DRF6</accession>
<keyword evidence="2" id="KW-0521">NADP</keyword>
<dbReference type="Proteomes" id="UP001276659">
    <property type="component" value="Unassembled WGS sequence"/>
</dbReference>
<dbReference type="PRINTS" id="PR00080">
    <property type="entry name" value="SDRFAMILY"/>
</dbReference>
<keyword evidence="6" id="KW-1185">Reference proteome</keyword>
<dbReference type="Gene3D" id="3.40.50.720">
    <property type="entry name" value="NAD(P)-binding Rossmann-like Domain"/>
    <property type="match status" value="1"/>
</dbReference>